<dbReference type="GO" id="GO:0005737">
    <property type="term" value="C:cytoplasm"/>
    <property type="evidence" value="ECO:0007669"/>
    <property type="project" value="UniProtKB-SubCell"/>
</dbReference>
<sequence>MSASNEAVVQHKVGLHARPAAIFVRQAAKYSSRITIENLTKGTSPANAKSILSVMTAAVRMGDHVRIAAEGDDEQAAVEVLSTLIQSNFDETE</sequence>
<protein>
    <recommendedName>
        <fullName evidence="3">Phosphocarrier protein HPr</fullName>
    </recommendedName>
</protein>
<dbReference type="PANTHER" id="PTHR33705">
    <property type="entry name" value="PHOSPHOCARRIER PROTEIN HPR"/>
    <property type="match status" value="1"/>
</dbReference>
<proteinExistence type="predicted"/>
<organism evidence="7 8">
    <name type="scientific">Reticulibacter mediterranei</name>
    <dbReference type="NCBI Taxonomy" id="2778369"/>
    <lineage>
        <taxon>Bacteria</taxon>
        <taxon>Bacillati</taxon>
        <taxon>Chloroflexota</taxon>
        <taxon>Ktedonobacteria</taxon>
        <taxon>Ktedonobacterales</taxon>
        <taxon>Reticulibacteraceae</taxon>
        <taxon>Reticulibacter</taxon>
    </lineage>
</organism>
<evidence type="ECO:0000256" key="5">
    <source>
        <dbReference type="ARBA" id="ARBA00022683"/>
    </source>
</evidence>
<keyword evidence="8" id="KW-1185">Reference proteome</keyword>
<dbReference type="InterPro" id="IPR035895">
    <property type="entry name" value="HPr-like_sf"/>
</dbReference>
<dbReference type="Pfam" id="PF00381">
    <property type="entry name" value="PTS-HPr"/>
    <property type="match status" value="1"/>
</dbReference>
<dbReference type="AlphaFoldDB" id="A0A8J3IGU8"/>
<evidence type="ECO:0000256" key="4">
    <source>
        <dbReference type="ARBA" id="ARBA00022490"/>
    </source>
</evidence>
<evidence type="ECO:0000256" key="3">
    <source>
        <dbReference type="ARBA" id="ARBA00020422"/>
    </source>
</evidence>
<reference evidence="7" key="1">
    <citation type="submission" date="2020-10" db="EMBL/GenBank/DDBJ databases">
        <title>Taxonomic study of unclassified bacteria belonging to the class Ktedonobacteria.</title>
        <authorList>
            <person name="Yabe S."/>
            <person name="Wang C.M."/>
            <person name="Zheng Y."/>
            <person name="Sakai Y."/>
            <person name="Cavaletti L."/>
            <person name="Monciardini P."/>
            <person name="Donadio S."/>
        </authorList>
    </citation>
    <scope>NUCLEOTIDE SEQUENCE</scope>
    <source>
        <strain evidence="7">ID150040</strain>
    </source>
</reference>
<dbReference type="InterPro" id="IPR000032">
    <property type="entry name" value="HPr-like"/>
</dbReference>
<comment type="subcellular location">
    <subcellularLocation>
        <location evidence="2">Cytoplasm</location>
    </subcellularLocation>
</comment>
<comment type="caution">
    <text evidence="7">The sequence shown here is derived from an EMBL/GenBank/DDBJ whole genome shotgun (WGS) entry which is preliminary data.</text>
</comment>
<dbReference type="NCBIfam" id="TIGR01003">
    <property type="entry name" value="PTS_HPr_family"/>
    <property type="match status" value="1"/>
</dbReference>
<dbReference type="PRINTS" id="PR00107">
    <property type="entry name" value="PHOSPHOCPHPR"/>
</dbReference>
<evidence type="ECO:0000256" key="2">
    <source>
        <dbReference type="ARBA" id="ARBA00004496"/>
    </source>
</evidence>
<dbReference type="EMBL" id="BNJK01000001">
    <property type="protein sequence ID" value="GHO95249.1"/>
    <property type="molecule type" value="Genomic_DNA"/>
</dbReference>
<keyword evidence="4" id="KW-0963">Cytoplasm</keyword>
<dbReference type="InterPro" id="IPR050399">
    <property type="entry name" value="HPr"/>
</dbReference>
<dbReference type="PROSITE" id="PS51350">
    <property type="entry name" value="PTS_HPR_DOM"/>
    <property type="match status" value="1"/>
</dbReference>
<dbReference type="GO" id="GO:0009401">
    <property type="term" value="P:phosphoenolpyruvate-dependent sugar phosphotransferase system"/>
    <property type="evidence" value="ECO:0007669"/>
    <property type="project" value="UniProtKB-KW"/>
</dbReference>
<dbReference type="SUPFAM" id="SSF55594">
    <property type="entry name" value="HPr-like"/>
    <property type="match status" value="1"/>
</dbReference>
<dbReference type="PROSITE" id="PS00369">
    <property type="entry name" value="PTS_HPR_HIS"/>
    <property type="match status" value="1"/>
</dbReference>
<dbReference type="CDD" id="cd00367">
    <property type="entry name" value="PTS-HPr_like"/>
    <property type="match status" value="1"/>
</dbReference>
<accession>A0A8J3IGU8</accession>
<dbReference type="RefSeq" id="WP_220205939.1">
    <property type="nucleotide sequence ID" value="NZ_BNJK01000001.1"/>
</dbReference>
<dbReference type="Gene3D" id="3.30.1340.10">
    <property type="entry name" value="HPr-like"/>
    <property type="match status" value="1"/>
</dbReference>
<comment type="function">
    <text evidence="1">General (non sugar-specific) component of the phosphoenolpyruvate-dependent sugar phosphotransferase system (sugar PTS). This major carbohydrate active-transport system catalyzes the phosphorylation of incoming sugar substrates concomitantly with their translocation across the cell membrane. The phosphoryl group from phosphoenolpyruvate (PEP) is transferred to the phosphoryl carrier protein HPr by enzyme I. Phospho-HPr then transfers it to the PTS EIIA domain.</text>
</comment>
<dbReference type="PANTHER" id="PTHR33705:SF2">
    <property type="entry name" value="PHOSPHOCARRIER PROTEIN NPR"/>
    <property type="match status" value="1"/>
</dbReference>
<dbReference type="InterPro" id="IPR001020">
    <property type="entry name" value="PTS_HPr_His_P_site"/>
</dbReference>
<evidence type="ECO:0000313" key="7">
    <source>
        <dbReference type="EMBL" id="GHO95249.1"/>
    </source>
</evidence>
<name>A0A8J3IGU8_9CHLR</name>
<evidence type="ECO:0000313" key="8">
    <source>
        <dbReference type="Proteomes" id="UP000597444"/>
    </source>
</evidence>
<evidence type="ECO:0000256" key="1">
    <source>
        <dbReference type="ARBA" id="ARBA00003681"/>
    </source>
</evidence>
<gene>
    <name evidence="7" type="ORF">KSF_052970</name>
</gene>
<feature type="domain" description="HPr" evidence="6">
    <location>
        <begin position="2"/>
        <end position="92"/>
    </location>
</feature>
<keyword evidence="5" id="KW-0598">Phosphotransferase system</keyword>
<evidence type="ECO:0000259" key="6">
    <source>
        <dbReference type="PROSITE" id="PS51350"/>
    </source>
</evidence>
<dbReference type="Proteomes" id="UP000597444">
    <property type="component" value="Unassembled WGS sequence"/>
</dbReference>